<comment type="subcellular location">
    <subcellularLocation>
        <location evidence="1">Membrane</location>
        <topology evidence="1">Multi-pass membrane protein</topology>
    </subcellularLocation>
</comment>
<evidence type="ECO:0000313" key="8">
    <source>
        <dbReference type="Proteomes" id="UP000029986"/>
    </source>
</evidence>
<keyword evidence="8" id="KW-1185">Reference proteome</keyword>
<name>A0A097R6A6_HAFAL</name>
<dbReference type="InterPro" id="IPR004481">
    <property type="entry name" value="K/Na/Ca-exchanger"/>
</dbReference>
<sequence>MLLATLLLIVGLILLVYGADRLVYGAAAIARSFGVPPMIIGMTIVGIGTSLPELTVSLTAVMNNQINTAVGTVIGSNIANILLILGSAAILRPLSVRSDILRRELPLMLGVTILCGFVLYDNQLTRLDGVILILAFAAFMWLMLKMARLAMRDGNDPLTDEQMAELPKDTSNTVALLWIALGLIILPLSAKIIVDNSTVIARYFGVSELVIGLTIIAIGTSLPELATSIAGAIKGEHDIVLGNIIGSNIFNILIVLGVPALISQGDTQFDPSAFSRDYWVMLGVSVVLTALCIRRKHKIGRTAGALLLCGFAAYVVMLFIHQPMGMD</sequence>
<dbReference type="NCBIfam" id="TIGR00367">
    <property type="entry name" value="calcium/sodium antiporter"/>
    <property type="match status" value="1"/>
</dbReference>
<keyword evidence="2 5" id="KW-0812">Transmembrane</keyword>
<evidence type="ECO:0000256" key="2">
    <source>
        <dbReference type="ARBA" id="ARBA00022692"/>
    </source>
</evidence>
<dbReference type="InterPro" id="IPR004837">
    <property type="entry name" value="NaCa_Exmemb"/>
</dbReference>
<dbReference type="GO" id="GO:0005262">
    <property type="term" value="F:calcium channel activity"/>
    <property type="evidence" value="ECO:0007669"/>
    <property type="project" value="TreeGrafter"/>
</dbReference>
<dbReference type="PATRIC" id="fig|1453496.5.peg.3893"/>
<dbReference type="RefSeq" id="WP_025801128.1">
    <property type="nucleotide sequence ID" value="NZ_CP009706.1"/>
</dbReference>
<reference evidence="7 8" key="1">
    <citation type="journal article" date="2014" name="Gut Pathog.">
        <title>Gene clusters of Hafnia alvei strain FB1 important in survival and pathogenesis: a draft genome perspective.</title>
        <authorList>
            <person name="Tan J.Y."/>
            <person name="Yin W.F."/>
            <person name="Chan K.G."/>
        </authorList>
    </citation>
    <scope>NUCLEOTIDE SEQUENCE [LARGE SCALE GENOMIC DNA]</scope>
    <source>
        <strain evidence="7 8">FB1</strain>
    </source>
</reference>
<evidence type="ECO:0000256" key="4">
    <source>
        <dbReference type="ARBA" id="ARBA00023136"/>
    </source>
</evidence>
<dbReference type="Pfam" id="PF01699">
    <property type="entry name" value="Na_Ca_ex"/>
    <property type="match status" value="2"/>
</dbReference>
<keyword evidence="3 5" id="KW-1133">Transmembrane helix</keyword>
<keyword evidence="4 5" id="KW-0472">Membrane</keyword>
<feature type="transmembrane region" description="Helical" evidence="5">
    <location>
        <begin position="274"/>
        <end position="293"/>
    </location>
</feature>
<dbReference type="KEGG" id="hav:AT03_18920"/>
<dbReference type="HOGENOM" id="CLU_007948_0_2_6"/>
<feature type="transmembrane region" description="Helical" evidence="5">
    <location>
        <begin position="103"/>
        <end position="120"/>
    </location>
</feature>
<evidence type="ECO:0000256" key="5">
    <source>
        <dbReference type="SAM" id="Phobius"/>
    </source>
</evidence>
<accession>A0A097R6A6</accession>
<gene>
    <name evidence="7" type="ORF">AT03_18920</name>
</gene>
<dbReference type="GO" id="GO:0006874">
    <property type="term" value="P:intracellular calcium ion homeostasis"/>
    <property type="evidence" value="ECO:0007669"/>
    <property type="project" value="TreeGrafter"/>
</dbReference>
<dbReference type="NCBIfam" id="NF008005">
    <property type="entry name" value="PRK10734.1"/>
    <property type="match status" value="1"/>
</dbReference>
<feature type="transmembrane region" description="Helical" evidence="5">
    <location>
        <begin position="69"/>
        <end position="91"/>
    </location>
</feature>
<dbReference type="AlphaFoldDB" id="A0A097R6A6"/>
<protein>
    <submittedName>
        <fullName evidence="7">Sodium:calcium antiporter</fullName>
    </submittedName>
</protein>
<dbReference type="PANTHER" id="PTHR10846">
    <property type="entry name" value="SODIUM/POTASSIUM/CALCIUM EXCHANGER"/>
    <property type="match status" value="1"/>
</dbReference>
<feature type="transmembrane region" description="Helical" evidence="5">
    <location>
        <begin position="126"/>
        <end position="144"/>
    </location>
</feature>
<feature type="transmembrane region" description="Helical" evidence="5">
    <location>
        <begin position="240"/>
        <end position="262"/>
    </location>
</feature>
<feature type="transmembrane region" description="Helical" evidence="5">
    <location>
        <begin position="173"/>
        <end position="194"/>
    </location>
</feature>
<evidence type="ECO:0000256" key="1">
    <source>
        <dbReference type="ARBA" id="ARBA00004141"/>
    </source>
</evidence>
<evidence type="ECO:0000256" key="3">
    <source>
        <dbReference type="ARBA" id="ARBA00022989"/>
    </source>
</evidence>
<dbReference type="EMBL" id="CP009706">
    <property type="protein sequence ID" value="AIU74263.1"/>
    <property type="molecule type" value="Genomic_DNA"/>
</dbReference>
<evidence type="ECO:0000313" key="7">
    <source>
        <dbReference type="EMBL" id="AIU74263.1"/>
    </source>
</evidence>
<dbReference type="GO" id="GO:0005886">
    <property type="term" value="C:plasma membrane"/>
    <property type="evidence" value="ECO:0007669"/>
    <property type="project" value="TreeGrafter"/>
</dbReference>
<dbReference type="Proteomes" id="UP000029986">
    <property type="component" value="Chromosome"/>
</dbReference>
<dbReference type="GO" id="GO:0008273">
    <property type="term" value="F:calcium, potassium:sodium antiporter activity"/>
    <property type="evidence" value="ECO:0007669"/>
    <property type="project" value="TreeGrafter"/>
</dbReference>
<feature type="transmembrane region" description="Helical" evidence="5">
    <location>
        <begin position="305"/>
        <end position="324"/>
    </location>
</feature>
<dbReference type="eggNOG" id="COG0530">
    <property type="taxonomic scope" value="Bacteria"/>
</dbReference>
<feature type="domain" description="Sodium/calcium exchanger membrane region" evidence="6">
    <location>
        <begin position="4"/>
        <end position="144"/>
    </location>
</feature>
<proteinExistence type="predicted"/>
<dbReference type="OrthoDB" id="9794225at2"/>
<dbReference type="Gene3D" id="6.10.280.80">
    <property type="entry name" value="NCX, peripheral helical region"/>
    <property type="match status" value="1"/>
</dbReference>
<dbReference type="PANTHER" id="PTHR10846:SF8">
    <property type="entry name" value="INNER MEMBRANE PROTEIN YRBG"/>
    <property type="match status" value="1"/>
</dbReference>
<dbReference type="Gene3D" id="1.20.1420.30">
    <property type="entry name" value="NCX, central ion-binding region"/>
    <property type="match status" value="1"/>
</dbReference>
<organism evidence="7 8">
    <name type="scientific">Hafnia alvei FB1</name>
    <dbReference type="NCBI Taxonomy" id="1453496"/>
    <lineage>
        <taxon>Bacteria</taxon>
        <taxon>Pseudomonadati</taxon>
        <taxon>Pseudomonadota</taxon>
        <taxon>Gammaproteobacteria</taxon>
        <taxon>Enterobacterales</taxon>
        <taxon>Hafniaceae</taxon>
        <taxon>Hafnia</taxon>
    </lineage>
</organism>
<evidence type="ECO:0000259" key="6">
    <source>
        <dbReference type="Pfam" id="PF01699"/>
    </source>
</evidence>
<dbReference type="InterPro" id="IPR044880">
    <property type="entry name" value="NCX_ion-bd_dom_sf"/>
</dbReference>
<feature type="domain" description="Sodium/calcium exchanger membrane region" evidence="6">
    <location>
        <begin position="175"/>
        <end position="319"/>
    </location>
</feature>